<sequence length="608" mass="69524">MSELKSEQIKNVEKSLNSTNTIEPLNAPKNESEGLILNKFSLYETKTRFYILGTNQNEEKYRVLKIDRTVPEELIITDDDVIYSKQEIVQLLAMIEDGNKISGGLHRIARFFGIIGFVKFLEGYYMIIITKRSAVALLGGHYIYHIDDTLLISIPGQGVKIDKKQNEAKYLQIFSQVDLTKNCYFSYTYDITCSLQHNLSRKPGRQNFLQNEMFIWNYYLLKNGFKSFKSSWVLPIIHGFVDQSKISIYGHIVNVTLIARRSRHFAGARFLKRGVNDEGYVANDVETEQIVHDAKTTSFYLPPGRYGNKPSFTSFLQHRGSIPLYWSQDTSTMAPKPPIHVNVVDPYYSAAALHFDNMFKRYGFPIIVLNLVKTKEKTKRESILLDEFTQAVSYLNQTLPQSKQIKYIAWDMARASKSEDQDVIGILEDIAEYVINTTGFFHSGAEPTINAMRKSGQTGVVRTNCVDCLDRTNAAQFVIGKCALAHQLYALGILSHPSLPFDTDAVNLLNAMYHDHGDTIALQYGGSHLVNTMETYRKIAPWTSHSRDMIESIRRYYSNSFTDAEKQNAINLFLGNYIPSDDQPLLWELPTDYHLHNKNNQVMRPLRS</sequence>
<reference evidence="5 6" key="1">
    <citation type="submission" date="2016-08" db="EMBL/GenBank/DDBJ databases">
        <title>A Parts List for Fungal Cellulosomes Revealed by Comparative Genomics.</title>
        <authorList>
            <consortium name="DOE Joint Genome Institute"/>
            <person name="Haitjema C.H."/>
            <person name="Gilmore S.P."/>
            <person name="Henske J.K."/>
            <person name="Solomon K.V."/>
            <person name="De Groot R."/>
            <person name="Kuo A."/>
            <person name="Mondo S.J."/>
            <person name="Salamov A.A."/>
            <person name="Labutti K."/>
            <person name="Zhao Z."/>
            <person name="Chiniquy J."/>
            <person name="Barry K."/>
            <person name="Brewer H.M."/>
            <person name="Purvine S.O."/>
            <person name="Wright A.T."/>
            <person name="Boxma B."/>
            <person name="Van Alen T."/>
            <person name="Hackstein J.H."/>
            <person name="Baker S.E."/>
            <person name="Grigoriev I.V."/>
            <person name="O'Malley M.A."/>
        </authorList>
    </citation>
    <scope>NUCLEOTIDE SEQUENCE [LARGE SCALE GENOMIC DNA]</scope>
    <source>
        <strain evidence="5 6">S4</strain>
    </source>
</reference>
<dbReference type="InterPro" id="IPR002013">
    <property type="entry name" value="SAC_dom"/>
</dbReference>
<dbReference type="EMBL" id="MCFG01000326">
    <property type="protein sequence ID" value="ORX75966.1"/>
    <property type="molecule type" value="Genomic_DNA"/>
</dbReference>
<comment type="subcellular location">
    <subcellularLocation>
        <location evidence="1">Endomembrane system</location>
    </subcellularLocation>
</comment>
<dbReference type="Pfam" id="PF02383">
    <property type="entry name" value="Syja_N"/>
    <property type="match status" value="1"/>
</dbReference>
<proteinExistence type="predicted"/>
<evidence type="ECO:0000313" key="6">
    <source>
        <dbReference type="Proteomes" id="UP000193944"/>
    </source>
</evidence>
<keyword evidence="2" id="KW-0378">Hydrolase</keyword>
<name>A0A1Y1WRT1_9FUNG</name>
<dbReference type="PANTHER" id="PTHR45738">
    <property type="entry name" value="POLYPHOSPHOINOSITIDE PHOSPHATASE"/>
    <property type="match status" value="1"/>
</dbReference>
<keyword evidence="3" id="KW-0472">Membrane</keyword>
<dbReference type="STRING" id="1754192.A0A1Y1WRT1"/>
<dbReference type="GO" id="GO:0043813">
    <property type="term" value="F:phosphatidylinositol-3,5-bisphosphate 5-phosphatase activity"/>
    <property type="evidence" value="ECO:0007669"/>
    <property type="project" value="InterPro"/>
</dbReference>
<dbReference type="Proteomes" id="UP000193944">
    <property type="component" value="Unassembled WGS sequence"/>
</dbReference>
<evidence type="ECO:0000256" key="1">
    <source>
        <dbReference type="ARBA" id="ARBA00004308"/>
    </source>
</evidence>
<reference evidence="5 6" key="2">
    <citation type="submission" date="2016-08" db="EMBL/GenBank/DDBJ databases">
        <title>Pervasive Adenine N6-methylation of Active Genes in Fungi.</title>
        <authorList>
            <consortium name="DOE Joint Genome Institute"/>
            <person name="Mondo S.J."/>
            <person name="Dannebaum R.O."/>
            <person name="Kuo R.C."/>
            <person name="Labutti K."/>
            <person name="Haridas S."/>
            <person name="Kuo A."/>
            <person name="Salamov A."/>
            <person name="Ahrendt S.R."/>
            <person name="Lipzen A."/>
            <person name="Sullivan W."/>
            <person name="Andreopoulos W.B."/>
            <person name="Clum A."/>
            <person name="Lindquist E."/>
            <person name="Daum C."/>
            <person name="Ramamoorthy G.K."/>
            <person name="Gryganskyi A."/>
            <person name="Culley D."/>
            <person name="Magnuson J.K."/>
            <person name="James T.Y."/>
            <person name="O'Malley M.A."/>
            <person name="Stajich J.E."/>
            <person name="Spatafora J.W."/>
            <person name="Visel A."/>
            <person name="Grigoriev I.V."/>
        </authorList>
    </citation>
    <scope>NUCLEOTIDE SEQUENCE [LARGE SCALE GENOMIC DNA]</scope>
    <source>
        <strain evidence="5 6">S4</strain>
    </source>
</reference>
<feature type="domain" description="SAC" evidence="4">
    <location>
        <begin position="174"/>
        <end position="526"/>
    </location>
</feature>
<evidence type="ECO:0000256" key="2">
    <source>
        <dbReference type="ARBA" id="ARBA00022801"/>
    </source>
</evidence>
<gene>
    <name evidence="5" type="ORF">BCR32DRAFT_209745</name>
</gene>
<keyword evidence="6" id="KW-1185">Reference proteome</keyword>
<protein>
    <recommendedName>
        <fullName evidence="4">SAC domain-containing protein</fullName>
    </recommendedName>
</protein>
<evidence type="ECO:0000256" key="3">
    <source>
        <dbReference type="ARBA" id="ARBA00023136"/>
    </source>
</evidence>
<dbReference type="PROSITE" id="PS50275">
    <property type="entry name" value="SAC"/>
    <property type="match status" value="1"/>
</dbReference>
<comment type="caution">
    <text evidence="5">The sequence shown here is derived from an EMBL/GenBank/DDBJ whole genome shotgun (WGS) entry which is preliminary data.</text>
</comment>
<evidence type="ECO:0000313" key="5">
    <source>
        <dbReference type="EMBL" id="ORX75966.1"/>
    </source>
</evidence>
<dbReference type="InterPro" id="IPR043573">
    <property type="entry name" value="Fig4-like"/>
</dbReference>
<dbReference type="GO" id="GO:0012505">
    <property type="term" value="C:endomembrane system"/>
    <property type="evidence" value="ECO:0007669"/>
    <property type="project" value="UniProtKB-SubCell"/>
</dbReference>
<dbReference type="PANTHER" id="PTHR45738:SF5">
    <property type="entry name" value="POLYPHOSPHOINOSITIDE PHOSPHATASE"/>
    <property type="match status" value="1"/>
</dbReference>
<dbReference type="OrthoDB" id="405996at2759"/>
<dbReference type="AlphaFoldDB" id="A0A1Y1WRT1"/>
<organism evidence="5 6">
    <name type="scientific">Anaeromyces robustus</name>
    <dbReference type="NCBI Taxonomy" id="1754192"/>
    <lineage>
        <taxon>Eukaryota</taxon>
        <taxon>Fungi</taxon>
        <taxon>Fungi incertae sedis</taxon>
        <taxon>Chytridiomycota</taxon>
        <taxon>Chytridiomycota incertae sedis</taxon>
        <taxon>Neocallimastigomycetes</taxon>
        <taxon>Neocallimastigales</taxon>
        <taxon>Neocallimastigaceae</taxon>
        <taxon>Anaeromyces</taxon>
    </lineage>
</organism>
<evidence type="ECO:0000259" key="4">
    <source>
        <dbReference type="PROSITE" id="PS50275"/>
    </source>
</evidence>
<dbReference type="GO" id="GO:0046856">
    <property type="term" value="P:phosphatidylinositol dephosphorylation"/>
    <property type="evidence" value="ECO:0007669"/>
    <property type="project" value="InterPro"/>
</dbReference>
<accession>A0A1Y1WRT1</accession>